<evidence type="ECO:0000313" key="1">
    <source>
        <dbReference type="EMBL" id="QJA87121.1"/>
    </source>
</evidence>
<sequence length="92" mass="9915">MTHTMIATLRDSRVQSLHVQRLLAKYVEQEQREAAGLRRFASHKAGGVADNCNAIADRIEASLAWDAAAADRATVGNAAWEAAIEAARAVEV</sequence>
<gene>
    <name evidence="1" type="ORF">MM415B03052_0021</name>
</gene>
<reference evidence="1" key="1">
    <citation type="submission" date="2020-03" db="EMBL/GenBank/DDBJ databases">
        <title>The deep terrestrial virosphere.</title>
        <authorList>
            <person name="Holmfeldt K."/>
            <person name="Nilsson E."/>
            <person name="Simone D."/>
            <person name="Lopez-Fernandez M."/>
            <person name="Wu X."/>
            <person name="de Brujin I."/>
            <person name="Lundin D."/>
            <person name="Andersson A."/>
            <person name="Bertilsson S."/>
            <person name="Dopson M."/>
        </authorList>
    </citation>
    <scope>NUCLEOTIDE SEQUENCE</scope>
    <source>
        <strain evidence="1">MM415B03052</strain>
    </source>
</reference>
<accession>A0A6M3L038</accession>
<name>A0A6M3L038_9ZZZZ</name>
<organism evidence="1">
    <name type="scientific">viral metagenome</name>
    <dbReference type="NCBI Taxonomy" id="1070528"/>
    <lineage>
        <taxon>unclassified sequences</taxon>
        <taxon>metagenomes</taxon>
        <taxon>organismal metagenomes</taxon>
    </lineage>
</organism>
<protein>
    <submittedName>
        <fullName evidence="1">Uncharacterized protein</fullName>
    </submittedName>
</protein>
<dbReference type="EMBL" id="MT142682">
    <property type="protein sequence ID" value="QJA87121.1"/>
    <property type="molecule type" value="Genomic_DNA"/>
</dbReference>
<dbReference type="AlphaFoldDB" id="A0A6M3L038"/>
<proteinExistence type="predicted"/>